<dbReference type="Proteomes" id="UP000006729">
    <property type="component" value="Chromosome 19"/>
</dbReference>
<sequence length="70" mass="8116">MTYFCVEPLMFKQLAFSVHKKIFLAISYILHHLSKWTTNDLLKKEKLNCPSGMTYFCVEPLINCLSICIG</sequence>
<organism evidence="1 2">
    <name type="scientific">Populus trichocarpa</name>
    <name type="common">Western balsam poplar</name>
    <name type="synonym">Populus balsamifera subsp. trichocarpa</name>
    <dbReference type="NCBI Taxonomy" id="3694"/>
    <lineage>
        <taxon>Eukaryota</taxon>
        <taxon>Viridiplantae</taxon>
        <taxon>Streptophyta</taxon>
        <taxon>Embryophyta</taxon>
        <taxon>Tracheophyta</taxon>
        <taxon>Spermatophyta</taxon>
        <taxon>Magnoliopsida</taxon>
        <taxon>eudicotyledons</taxon>
        <taxon>Gunneridae</taxon>
        <taxon>Pentapetalae</taxon>
        <taxon>rosids</taxon>
        <taxon>fabids</taxon>
        <taxon>Malpighiales</taxon>
        <taxon>Salicaceae</taxon>
        <taxon>Saliceae</taxon>
        <taxon>Populus</taxon>
    </lineage>
</organism>
<gene>
    <name evidence="1" type="ORF">POPTR_019G072400</name>
</gene>
<accession>A0A2K1WQZ2</accession>
<dbReference type="InParanoid" id="A0A2K1WQZ2"/>
<reference evidence="1 2" key="1">
    <citation type="journal article" date="2006" name="Science">
        <title>The genome of black cottonwood, Populus trichocarpa (Torr. &amp; Gray).</title>
        <authorList>
            <person name="Tuskan G.A."/>
            <person name="Difazio S."/>
            <person name="Jansson S."/>
            <person name="Bohlmann J."/>
            <person name="Grigoriev I."/>
            <person name="Hellsten U."/>
            <person name="Putnam N."/>
            <person name="Ralph S."/>
            <person name="Rombauts S."/>
            <person name="Salamov A."/>
            <person name="Schein J."/>
            <person name="Sterck L."/>
            <person name="Aerts A."/>
            <person name="Bhalerao R.R."/>
            <person name="Bhalerao R.P."/>
            <person name="Blaudez D."/>
            <person name="Boerjan W."/>
            <person name="Brun A."/>
            <person name="Brunner A."/>
            <person name="Busov V."/>
            <person name="Campbell M."/>
            <person name="Carlson J."/>
            <person name="Chalot M."/>
            <person name="Chapman J."/>
            <person name="Chen G.L."/>
            <person name="Cooper D."/>
            <person name="Coutinho P.M."/>
            <person name="Couturier J."/>
            <person name="Covert S."/>
            <person name="Cronk Q."/>
            <person name="Cunningham R."/>
            <person name="Davis J."/>
            <person name="Degroeve S."/>
            <person name="Dejardin A."/>
            <person name="Depamphilis C."/>
            <person name="Detter J."/>
            <person name="Dirks B."/>
            <person name="Dubchak I."/>
            <person name="Duplessis S."/>
            <person name="Ehlting J."/>
            <person name="Ellis B."/>
            <person name="Gendler K."/>
            <person name="Goodstein D."/>
            <person name="Gribskov M."/>
            <person name="Grimwood J."/>
            <person name="Groover A."/>
            <person name="Gunter L."/>
            <person name="Hamberger B."/>
            <person name="Heinze B."/>
            <person name="Helariutta Y."/>
            <person name="Henrissat B."/>
            <person name="Holligan D."/>
            <person name="Holt R."/>
            <person name="Huang W."/>
            <person name="Islam-Faridi N."/>
            <person name="Jones S."/>
            <person name="Jones-Rhoades M."/>
            <person name="Jorgensen R."/>
            <person name="Joshi C."/>
            <person name="Kangasjarvi J."/>
            <person name="Karlsson J."/>
            <person name="Kelleher C."/>
            <person name="Kirkpatrick R."/>
            <person name="Kirst M."/>
            <person name="Kohler A."/>
            <person name="Kalluri U."/>
            <person name="Larimer F."/>
            <person name="Leebens-Mack J."/>
            <person name="Leple J.C."/>
            <person name="Locascio P."/>
            <person name="Lou Y."/>
            <person name="Lucas S."/>
            <person name="Martin F."/>
            <person name="Montanini B."/>
            <person name="Napoli C."/>
            <person name="Nelson D.R."/>
            <person name="Nelson C."/>
            <person name="Nieminen K."/>
            <person name="Nilsson O."/>
            <person name="Pereda V."/>
            <person name="Peter G."/>
            <person name="Philippe R."/>
            <person name="Pilate G."/>
            <person name="Poliakov A."/>
            <person name="Razumovskaya J."/>
            <person name="Richardson P."/>
            <person name="Rinaldi C."/>
            <person name="Ritland K."/>
            <person name="Rouze P."/>
            <person name="Ryaboy D."/>
            <person name="Schmutz J."/>
            <person name="Schrader J."/>
            <person name="Segerman B."/>
            <person name="Shin H."/>
            <person name="Siddiqui A."/>
            <person name="Sterky F."/>
            <person name="Terry A."/>
            <person name="Tsai C.J."/>
            <person name="Uberbacher E."/>
            <person name="Unneberg P."/>
            <person name="Vahala J."/>
            <person name="Wall K."/>
            <person name="Wessler S."/>
            <person name="Yang G."/>
            <person name="Yin T."/>
            <person name="Douglas C."/>
            <person name="Marra M."/>
            <person name="Sandberg G."/>
            <person name="Van de Peer Y."/>
            <person name="Rokhsar D."/>
        </authorList>
    </citation>
    <scope>NUCLEOTIDE SEQUENCE [LARGE SCALE GENOMIC DNA]</scope>
    <source>
        <strain evidence="2">cv. Nisqually</strain>
    </source>
</reference>
<keyword evidence="2" id="KW-1185">Reference proteome</keyword>
<evidence type="ECO:0000313" key="1">
    <source>
        <dbReference type="EMBL" id="PNS90951.1"/>
    </source>
</evidence>
<dbReference type="AlphaFoldDB" id="A0A2K1WQZ2"/>
<protein>
    <submittedName>
        <fullName evidence="1">Uncharacterized protein</fullName>
    </submittedName>
</protein>
<evidence type="ECO:0000313" key="2">
    <source>
        <dbReference type="Proteomes" id="UP000006729"/>
    </source>
</evidence>
<name>A0A2K1WQZ2_POPTR</name>
<proteinExistence type="predicted"/>
<dbReference type="EMBL" id="CM009308">
    <property type="protein sequence ID" value="PNS90951.1"/>
    <property type="molecule type" value="Genomic_DNA"/>
</dbReference>